<evidence type="ECO:0000256" key="1">
    <source>
        <dbReference type="SAM" id="Phobius"/>
    </source>
</evidence>
<name>A0A7R9BXM5_9CRUS</name>
<protein>
    <submittedName>
        <fullName evidence="2">Uncharacterized protein</fullName>
    </submittedName>
</protein>
<sequence length="174" mass="20150">MPLMDTCWSPWLHYTDIKEASKAVAGYTLAISVIGIVYSVYVMLGGVSSEFFGPLFETDTRNTAKYAGGFLIVFCLFYIGFSILMMFGISREIRGFILPWMIQTVLSIMSITAFGLWVLCSYYTNLWSVFVFIVIMLFSALNIYCYLCIYSFYREVRKFQKPNIVPIWDDELEY</sequence>
<organism evidence="2">
    <name type="scientific">Notodromas monacha</name>
    <dbReference type="NCBI Taxonomy" id="399045"/>
    <lineage>
        <taxon>Eukaryota</taxon>
        <taxon>Metazoa</taxon>
        <taxon>Ecdysozoa</taxon>
        <taxon>Arthropoda</taxon>
        <taxon>Crustacea</taxon>
        <taxon>Oligostraca</taxon>
        <taxon>Ostracoda</taxon>
        <taxon>Podocopa</taxon>
        <taxon>Podocopida</taxon>
        <taxon>Cypridocopina</taxon>
        <taxon>Cypridoidea</taxon>
        <taxon>Cyprididae</taxon>
        <taxon>Notodromas</taxon>
    </lineage>
</organism>
<feature type="transmembrane region" description="Helical" evidence="1">
    <location>
        <begin position="66"/>
        <end position="88"/>
    </location>
</feature>
<dbReference type="Proteomes" id="UP000678499">
    <property type="component" value="Unassembled WGS sequence"/>
</dbReference>
<evidence type="ECO:0000313" key="2">
    <source>
        <dbReference type="EMBL" id="CAD7282138.1"/>
    </source>
</evidence>
<keyword evidence="1" id="KW-0812">Transmembrane</keyword>
<feature type="transmembrane region" description="Helical" evidence="1">
    <location>
        <begin position="130"/>
        <end position="153"/>
    </location>
</feature>
<dbReference type="OrthoDB" id="6572371at2759"/>
<dbReference type="PANTHER" id="PTHR36694:SF11">
    <property type="entry name" value="LP21121P-RELATED"/>
    <property type="match status" value="1"/>
</dbReference>
<dbReference type="GO" id="GO:0019991">
    <property type="term" value="P:septate junction assembly"/>
    <property type="evidence" value="ECO:0007669"/>
    <property type="project" value="TreeGrafter"/>
</dbReference>
<proteinExistence type="predicted"/>
<dbReference type="GO" id="GO:0060857">
    <property type="term" value="P:establishment of glial blood-brain barrier"/>
    <property type="evidence" value="ECO:0007669"/>
    <property type="project" value="TreeGrafter"/>
</dbReference>
<keyword evidence="1" id="KW-1133">Transmembrane helix</keyword>
<keyword evidence="3" id="KW-1185">Reference proteome</keyword>
<dbReference type="PANTHER" id="PTHR36694">
    <property type="entry name" value="PASIFLORA 1, ISOFORM A-RELATED"/>
    <property type="match status" value="1"/>
</dbReference>
<dbReference type="Pfam" id="PF15860">
    <property type="entry name" value="DUF4728"/>
    <property type="match status" value="1"/>
</dbReference>
<dbReference type="InterPro" id="IPR031720">
    <property type="entry name" value="DUF4728"/>
</dbReference>
<dbReference type="EMBL" id="OA885560">
    <property type="protein sequence ID" value="CAD7282138.1"/>
    <property type="molecule type" value="Genomic_DNA"/>
</dbReference>
<accession>A0A7R9BXM5</accession>
<feature type="transmembrane region" description="Helical" evidence="1">
    <location>
        <begin position="100"/>
        <end position="124"/>
    </location>
</feature>
<keyword evidence="1" id="KW-0472">Membrane</keyword>
<dbReference type="GO" id="GO:0005886">
    <property type="term" value="C:plasma membrane"/>
    <property type="evidence" value="ECO:0007669"/>
    <property type="project" value="TreeGrafter"/>
</dbReference>
<dbReference type="GO" id="GO:0035159">
    <property type="term" value="P:regulation of tube length, open tracheal system"/>
    <property type="evidence" value="ECO:0007669"/>
    <property type="project" value="TreeGrafter"/>
</dbReference>
<gene>
    <name evidence="2" type="ORF">NMOB1V02_LOCUS9769</name>
</gene>
<reference evidence="2" key="1">
    <citation type="submission" date="2020-11" db="EMBL/GenBank/DDBJ databases">
        <authorList>
            <person name="Tran Van P."/>
        </authorList>
    </citation>
    <scope>NUCLEOTIDE SEQUENCE</scope>
</reference>
<dbReference type="EMBL" id="CAJPEX010003523">
    <property type="protein sequence ID" value="CAG0922290.1"/>
    <property type="molecule type" value="Genomic_DNA"/>
</dbReference>
<dbReference type="AlphaFoldDB" id="A0A7R9BXM5"/>
<evidence type="ECO:0000313" key="3">
    <source>
        <dbReference type="Proteomes" id="UP000678499"/>
    </source>
</evidence>
<feature type="transmembrane region" description="Helical" evidence="1">
    <location>
        <begin position="24"/>
        <end position="46"/>
    </location>
</feature>